<keyword evidence="2" id="KW-1185">Reference proteome</keyword>
<accession>A0ACC0JEB3</accession>
<name>A0ACC0JEB3_CHOFU</name>
<gene>
    <name evidence="1" type="ORF">MSG28_006279</name>
</gene>
<proteinExistence type="predicted"/>
<evidence type="ECO:0000313" key="2">
    <source>
        <dbReference type="Proteomes" id="UP001064048"/>
    </source>
</evidence>
<sequence length="353" mass="40928">MAPSTTTKTLLKAPECDSDDGLVPRYRIDSSIISSQTKNDSIDNDGNYLRAWEKKMGFQTQLIWKNIIIISLIHIITFVWFGYNLVIGYYPKWQSIVFGFVIGTVAGFGVTAGVHRYWCHRSYKATLPLQWILLICYSVAGQNTIYEWVRDHRIHHKYSETSADPHDAHRGFFFSHVGWLMMKKHPEVIRLGRQVEMRDISLDPLVQFHTKYFNVFKLTFCFVLPTLVPPLAWGESWDYAILSQMFMRYVLSLNFTWAVNSFAHLWGNKPYDPDIMPTENWGVSLVAMGEGWHNYHHTFPWDYKAAELAYSLNITTLLLDGFAKLGWAHHLKEASPQLVQTVIKNRNKDKSKA</sequence>
<dbReference type="Proteomes" id="UP001064048">
    <property type="component" value="Chromosome 10"/>
</dbReference>
<organism evidence="1 2">
    <name type="scientific">Choristoneura fumiferana</name>
    <name type="common">Spruce budworm moth</name>
    <name type="synonym">Archips fumiferana</name>
    <dbReference type="NCBI Taxonomy" id="7141"/>
    <lineage>
        <taxon>Eukaryota</taxon>
        <taxon>Metazoa</taxon>
        <taxon>Ecdysozoa</taxon>
        <taxon>Arthropoda</taxon>
        <taxon>Hexapoda</taxon>
        <taxon>Insecta</taxon>
        <taxon>Pterygota</taxon>
        <taxon>Neoptera</taxon>
        <taxon>Endopterygota</taxon>
        <taxon>Lepidoptera</taxon>
        <taxon>Glossata</taxon>
        <taxon>Ditrysia</taxon>
        <taxon>Tortricoidea</taxon>
        <taxon>Tortricidae</taxon>
        <taxon>Tortricinae</taxon>
        <taxon>Choristoneura</taxon>
    </lineage>
</organism>
<evidence type="ECO:0000313" key="1">
    <source>
        <dbReference type="EMBL" id="KAI8422440.1"/>
    </source>
</evidence>
<dbReference type="EMBL" id="CM046110">
    <property type="protein sequence ID" value="KAI8422440.1"/>
    <property type="molecule type" value="Genomic_DNA"/>
</dbReference>
<reference evidence="1 2" key="1">
    <citation type="journal article" date="2022" name="Genome Biol. Evol.">
        <title>The Spruce Budworm Genome: Reconstructing the Evolutionary History of Antifreeze Proteins.</title>
        <authorList>
            <person name="Beliveau C."/>
            <person name="Gagne P."/>
            <person name="Picq S."/>
            <person name="Vernygora O."/>
            <person name="Keeling C.I."/>
            <person name="Pinkney K."/>
            <person name="Doucet D."/>
            <person name="Wen F."/>
            <person name="Johnston J.S."/>
            <person name="Maaroufi H."/>
            <person name="Boyle B."/>
            <person name="Laroche J."/>
            <person name="Dewar K."/>
            <person name="Juretic N."/>
            <person name="Blackburn G."/>
            <person name="Nisole A."/>
            <person name="Brunet B."/>
            <person name="Brandao M."/>
            <person name="Lumley L."/>
            <person name="Duan J."/>
            <person name="Quan G."/>
            <person name="Lucarotti C.J."/>
            <person name="Roe A.D."/>
            <person name="Sperling F.A.H."/>
            <person name="Levesque R.C."/>
            <person name="Cusson M."/>
        </authorList>
    </citation>
    <scope>NUCLEOTIDE SEQUENCE [LARGE SCALE GENOMIC DNA]</scope>
    <source>
        <strain evidence="1">Glfc:IPQL:Cfum</strain>
    </source>
</reference>
<comment type="caution">
    <text evidence="1">The sequence shown here is derived from an EMBL/GenBank/DDBJ whole genome shotgun (WGS) entry which is preliminary data.</text>
</comment>
<protein>
    <submittedName>
        <fullName evidence="1">Uncharacterized protein</fullName>
    </submittedName>
</protein>